<dbReference type="Pfam" id="PF07221">
    <property type="entry name" value="GlcNAc_2-epim"/>
    <property type="match status" value="1"/>
</dbReference>
<gene>
    <name evidence="3" type="ORF">B1R32_10528</name>
</gene>
<accession>A0A2S8SU66</accession>
<dbReference type="GO" id="GO:0016853">
    <property type="term" value="F:isomerase activity"/>
    <property type="evidence" value="ECO:0007669"/>
    <property type="project" value="UniProtKB-KW"/>
</dbReference>
<proteinExistence type="inferred from homology"/>
<evidence type="ECO:0000313" key="4">
    <source>
        <dbReference type="Proteomes" id="UP000237684"/>
    </source>
</evidence>
<dbReference type="InParanoid" id="A0A2S8SU66"/>
<keyword evidence="2" id="KW-0413">Isomerase</keyword>
<dbReference type="EMBL" id="NIGF01000005">
    <property type="protein sequence ID" value="PQV64347.1"/>
    <property type="molecule type" value="Genomic_DNA"/>
</dbReference>
<dbReference type="SUPFAM" id="SSF48208">
    <property type="entry name" value="Six-hairpin glycosidases"/>
    <property type="match status" value="1"/>
</dbReference>
<sequence>MKPVAPHSQNSSATGDRKGPLIKRPFSIRRFVMNHCFRLTAFAFNLAFPWNAFAQTTAPAPVPVSPISSNYHALQTQVEANLRTHVLNQWFPRAVNTKTGGFDQNFSENWTNTSNGERSIVYQSRLTWLAGQAALRYPKEAARWKAASTHGADFLRTAMWDAPNGGFFWALENGVPVRNGEKHVYGNAFAIYALAANYRATKDPRALSLAQSAFRWLDLHAHDAKNGGYFEALDRTGRPILAPLSEAQSFDVIGTRYGFKSMNSHIHLLEALAALHEVWPDKAVEARLREVFGVVRDTIVVPNVGAMNVFFTPGWKPVPYDDSYGHDIETAYLLVEAAGALGMPDDAQTWKTARQLVDHTLEFGHDAENGGFYDAGGAFGGVSKSEKVWWTQAEALNALLLMHKKYGAQTPRYFDAFNRQWNFIRTQQTDAKNGGWYSVLTKEGATTPDHAKSDGWTEGYHQGRALLNVSAMLQQLAAK</sequence>
<comment type="caution">
    <text evidence="3">The sequence shown here is derived from an EMBL/GenBank/DDBJ whole genome shotgun (WGS) entry which is preliminary data.</text>
</comment>
<keyword evidence="4" id="KW-1185">Reference proteome</keyword>
<protein>
    <submittedName>
        <fullName evidence="3">Mannobiose 2-epimerase</fullName>
    </submittedName>
</protein>
<dbReference type="InterPro" id="IPR010819">
    <property type="entry name" value="AGE/CE"/>
</dbReference>
<dbReference type="Gene3D" id="1.50.10.10">
    <property type="match status" value="1"/>
</dbReference>
<dbReference type="PANTHER" id="PTHR15108">
    <property type="entry name" value="N-ACYLGLUCOSAMINE-2-EPIMERASE"/>
    <property type="match status" value="1"/>
</dbReference>
<reference evidence="3 4" key="1">
    <citation type="journal article" date="2018" name="Syst. Appl. Microbiol.">
        <title>Abditibacterium utsteinense sp. nov., the first cultivated member of candidate phylum FBP, isolated from ice-free Antarctic soil samples.</title>
        <authorList>
            <person name="Tahon G."/>
            <person name="Tytgat B."/>
            <person name="Lebbe L."/>
            <person name="Carlier A."/>
            <person name="Willems A."/>
        </authorList>
    </citation>
    <scope>NUCLEOTIDE SEQUENCE [LARGE SCALE GENOMIC DNA]</scope>
    <source>
        <strain evidence="3 4">LMG 29911</strain>
    </source>
</reference>
<dbReference type="GO" id="GO:0005975">
    <property type="term" value="P:carbohydrate metabolic process"/>
    <property type="evidence" value="ECO:0007669"/>
    <property type="project" value="InterPro"/>
</dbReference>
<comment type="similarity">
    <text evidence="1">Belongs to the N-acylglucosamine 2-epimerase family.</text>
</comment>
<organism evidence="3 4">
    <name type="scientific">Abditibacterium utsteinense</name>
    <dbReference type="NCBI Taxonomy" id="1960156"/>
    <lineage>
        <taxon>Bacteria</taxon>
        <taxon>Pseudomonadati</taxon>
        <taxon>Abditibacteriota</taxon>
        <taxon>Abditibacteriia</taxon>
        <taxon>Abditibacteriales</taxon>
        <taxon>Abditibacteriaceae</taxon>
        <taxon>Abditibacterium</taxon>
    </lineage>
</organism>
<name>A0A2S8SU66_9BACT</name>
<evidence type="ECO:0000313" key="3">
    <source>
        <dbReference type="EMBL" id="PQV64347.1"/>
    </source>
</evidence>
<dbReference type="InterPro" id="IPR008928">
    <property type="entry name" value="6-hairpin_glycosidase_sf"/>
</dbReference>
<evidence type="ECO:0000256" key="2">
    <source>
        <dbReference type="ARBA" id="ARBA00023235"/>
    </source>
</evidence>
<dbReference type="Proteomes" id="UP000237684">
    <property type="component" value="Unassembled WGS sequence"/>
</dbReference>
<dbReference type="AlphaFoldDB" id="A0A2S8SU66"/>
<dbReference type="InterPro" id="IPR012341">
    <property type="entry name" value="6hp_glycosidase-like_sf"/>
</dbReference>
<evidence type="ECO:0000256" key="1">
    <source>
        <dbReference type="ARBA" id="ARBA00008558"/>
    </source>
</evidence>